<reference evidence="1 2" key="1">
    <citation type="journal article" date="2022" name="bioRxiv">
        <title>The genome of the oomycete Peronosclerospora sorghi, a cosmopolitan pathogen of maize and sorghum, is inflated with dispersed pseudogenes.</title>
        <authorList>
            <person name="Fletcher K."/>
            <person name="Martin F."/>
            <person name="Isakeit T."/>
            <person name="Cavanaugh K."/>
            <person name="Magill C."/>
            <person name="Michelmore R."/>
        </authorList>
    </citation>
    <scope>NUCLEOTIDE SEQUENCE [LARGE SCALE GENOMIC DNA]</scope>
    <source>
        <strain evidence="1">P6</strain>
    </source>
</reference>
<dbReference type="EMBL" id="CM047583">
    <property type="protein sequence ID" value="KAI9913319.1"/>
    <property type="molecule type" value="Genomic_DNA"/>
</dbReference>
<sequence length="158" mass="18047">MHIKSSEMIDLDKRLATLIRTMTIPRNLLAPERSETMAGGWETAHKVTRPAILTSNTCNGLLDVPGKDLVELKLGNLGVIHQVEVDTNHFKGYFPGSCMFFYFTRYFGDLFHDDKSSKQTGIKWKVVLPRVKLIAHKQHYFSFIDGNVDTKWGQFCKV</sequence>
<proteinExistence type="predicted"/>
<gene>
    <name evidence="1" type="ORF">PsorP6_004978</name>
</gene>
<organism evidence="1 2">
    <name type="scientific">Peronosclerospora sorghi</name>
    <dbReference type="NCBI Taxonomy" id="230839"/>
    <lineage>
        <taxon>Eukaryota</taxon>
        <taxon>Sar</taxon>
        <taxon>Stramenopiles</taxon>
        <taxon>Oomycota</taxon>
        <taxon>Peronosporomycetes</taxon>
        <taxon>Peronosporales</taxon>
        <taxon>Peronosporaceae</taxon>
        <taxon>Peronosclerospora</taxon>
    </lineage>
</organism>
<dbReference type="Proteomes" id="UP001163321">
    <property type="component" value="Chromosome 4"/>
</dbReference>
<evidence type="ECO:0000313" key="1">
    <source>
        <dbReference type="EMBL" id="KAI9913319.1"/>
    </source>
</evidence>
<evidence type="ECO:0000313" key="2">
    <source>
        <dbReference type="Proteomes" id="UP001163321"/>
    </source>
</evidence>
<accession>A0ACC0W3I3</accession>
<keyword evidence="2" id="KW-1185">Reference proteome</keyword>
<comment type="caution">
    <text evidence="1">The sequence shown here is derived from an EMBL/GenBank/DDBJ whole genome shotgun (WGS) entry which is preliminary data.</text>
</comment>
<protein>
    <submittedName>
        <fullName evidence="1">Uncharacterized protein</fullName>
    </submittedName>
</protein>
<name>A0ACC0W3I3_9STRA</name>